<feature type="compositionally biased region" description="Polar residues" evidence="1">
    <location>
        <begin position="40"/>
        <end position="58"/>
    </location>
</feature>
<dbReference type="AlphaFoldDB" id="A0A6A7BQB9"/>
<proteinExistence type="predicted"/>
<gene>
    <name evidence="3" type="ORF">T440DRAFT_463017</name>
</gene>
<feature type="compositionally biased region" description="Basic and acidic residues" evidence="1">
    <location>
        <begin position="281"/>
        <end position="300"/>
    </location>
</feature>
<feature type="compositionally biased region" description="Basic and acidic residues" evidence="1">
    <location>
        <begin position="231"/>
        <end position="247"/>
    </location>
</feature>
<evidence type="ECO:0000256" key="1">
    <source>
        <dbReference type="SAM" id="MobiDB-lite"/>
    </source>
</evidence>
<accession>A0A6A7BQB9</accession>
<feature type="compositionally biased region" description="Polar residues" evidence="1">
    <location>
        <begin position="76"/>
        <end position="86"/>
    </location>
</feature>
<dbReference type="InterPro" id="IPR019622">
    <property type="entry name" value="Rrn9_dom"/>
</dbReference>
<feature type="domain" description="Rrn9" evidence="2">
    <location>
        <begin position="101"/>
        <end position="184"/>
    </location>
</feature>
<feature type="compositionally biased region" description="Low complexity" evidence="1">
    <location>
        <begin position="439"/>
        <end position="448"/>
    </location>
</feature>
<sequence>MSLFGGESAPVTTSDSASDSDSHNARADDRLSPPTAVAVNLQSAQNPAITIDSDNSDNLYLESGEDEESEKEQSSRPNRFTGQPQTWKGYTAADRQVATSLGQIQDSDLAAHLYNAHALKRRARRPVEELEGLKDWQNRDTWLRTGKDLQYTDAAGLEQTELVPSKDWTAWPLPPESTVPAYDAIVTGQVHGAQDEWSIGGEHTKDAGVELRDEMLAVFLRIAKENWNSRESDVEALRGREPNDISRSRSRSKSARSVKSQRSVSRDDFMPKNGGDGEEDGQVRTDGENERLGKRGREAQAEVLTKPTVLADDARAYRLLQPSINSMLSKLDELAMAIQRTRLNHFSHGEFGSRSSQSDYTSAAESTGPESRSSSRIASTRQRRKHPRSRSLSRKGSPTTKGADGRSQYQEGTHHDSILSETSNTDIPVEPQAHKRARSVSTASVDSDSTIRDRARAGLIDWSEVLGLAAVKGWDERVLARTAQRCANLFGESMSFRPFNADTTPQSLPDQVQYTPSTVPPPRIPSLLGDRSERRPFFQVGTLRCPHTSCFGHDKDFPVPYRVIEHCIRVHGYDPRTNDDDNEVRTLGGVQIDGFLQPVTLKPGWLGHGRSKAGKASKKQKREQDGGLAQTDAIDSIE</sequence>
<dbReference type="Proteomes" id="UP000799423">
    <property type="component" value="Unassembled WGS sequence"/>
</dbReference>
<feature type="region of interest" description="Disordered" evidence="1">
    <location>
        <begin position="1"/>
        <end position="86"/>
    </location>
</feature>
<dbReference type="Pfam" id="PF10680">
    <property type="entry name" value="RRN9"/>
    <property type="match status" value="1"/>
</dbReference>
<evidence type="ECO:0000259" key="2">
    <source>
        <dbReference type="Pfam" id="PF10680"/>
    </source>
</evidence>
<feature type="region of interest" description="Disordered" evidence="1">
    <location>
        <begin position="349"/>
        <end position="449"/>
    </location>
</feature>
<protein>
    <recommendedName>
        <fullName evidence="2">Rrn9 domain-containing protein</fullName>
    </recommendedName>
</protein>
<name>A0A6A7BQB9_9PLEO</name>
<feature type="compositionally biased region" description="Basic residues" evidence="1">
    <location>
        <begin position="609"/>
        <end position="621"/>
    </location>
</feature>
<dbReference type="OrthoDB" id="5412288at2759"/>
<organism evidence="3 4">
    <name type="scientific">Plenodomus tracheiphilus IPT5</name>
    <dbReference type="NCBI Taxonomy" id="1408161"/>
    <lineage>
        <taxon>Eukaryota</taxon>
        <taxon>Fungi</taxon>
        <taxon>Dikarya</taxon>
        <taxon>Ascomycota</taxon>
        <taxon>Pezizomycotina</taxon>
        <taxon>Dothideomycetes</taxon>
        <taxon>Pleosporomycetidae</taxon>
        <taxon>Pleosporales</taxon>
        <taxon>Pleosporineae</taxon>
        <taxon>Leptosphaeriaceae</taxon>
        <taxon>Plenodomus</taxon>
    </lineage>
</organism>
<evidence type="ECO:0000313" key="3">
    <source>
        <dbReference type="EMBL" id="KAF2856799.1"/>
    </source>
</evidence>
<dbReference type="EMBL" id="MU006288">
    <property type="protein sequence ID" value="KAF2856799.1"/>
    <property type="molecule type" value="Genomic_DNA"/>
</dbReference>
<feature type="region of interest" description="Disordered" evidence="1">
    <location>
        <begin position="606"/>
        <end position="638"/>
    </location>
</feature>
<keyword evidence="4" id="KW-1185">Reference proteome</keyword>
<feature type="region of interest" description="Disordered" evidence="1">
    <location>
        <begin position="231"/>
        <end position="300"/>
    </location>
</feature>
<reference evidence="3" key="1">
    <citation type="submission" date="2020-01" db="EMBL/GenBank/DDBJ databases">
        <authorList>
            <consortium name="DOE Joint Genome Institute"/>
            <person name="Haridas S."/>
            <person name="Albert R."/>
            <person name="Binder M."/>
            <person name="Bloem J."/>
            <person name="Labutti K."/>
            <person name="Salamov A."/>
            <person name="Andreopoulos B."/>
            <person name="Baker S.E."/>
            <person name="Barry K."/>
            <person name="Bills G."/>
            <person name="Bluhm B.H."/>
            <person name="Cannon C."/>
            <person name="Castanera R."/>
            <person name="Culley D.E."/>
            <person name="Daum C."/>
            <person name="Ezra D."/>
            <person name="Gonzalez J.B."/>
            <person name="Henrissat B."/>
            <person name="Kuo A."/>
            <person name="Liang C."/>
            <person name="Lipzen A."/>
            <person name="Lutzoni F."/>
            <person name="Magnuson J."/>
            <person name="Mondo S."/>
            <person name="Nolan M."/>
            <person name="Ohm R."/>
            <person name="Pangilinan J."/>
            <person name="Park H.-J."/>
            <person name="Ramirez L."/>
            <person name="Alfaro M."/>
            <person name="Sun H."/>
            <person name="Tritt A."/>
            <person name="Yoshinaga Y."/>
            <person name="Zwiers L.-H."/>
            <person name="Turgeon B.G."/>
            <person name="Goodwin S.B."/>
            <person name="Spatafora J.W."/>
            <person name="Crous P.W."/>
            <person name="Grigoriev I.V."/>
        </authorList>
    </citation>
    <scope>NUCLEOTIDE SEQUENCE</scope>
    <source>
        <strain evidence="3">IPT5</strain>
    </source>
</reference>
<feature type="compositionally biased region" description="Basic residues" evidence="1">
    <location>
        <begin position="381"/>
        <end position="393"/>
    </location>
</feature>
<feature type="compositionally biased region" description="Polar residues" evidence="1">
    <location>
        <begin position="353"/>
        <end position="380"/>
    </location>
</feature>
<evidence type="ECO:0000313" key="4">
    <source>
        <dbReference type="Proteomes" id="UP000799423"/>
    </source>
</evidence>
<feature type="compositionally biased region" description="Basic and acidic residues" evidence="1">
    <location>
        <begin position="20"/>
        <end position="31"/>
    </location>
</feature>